<dbReference type="PROSITE" id="PS51352">
    <property type="entry name" value="THIOREDOXIN_2"/>
    <property type="match status" value="1"/>
</dbReference>
<dbReference type="InterPro" id="IPR013766">
    <property type="entry name" value="Thioredoxin_domain"/>
</dbReference>
<dbReference type="Pfam" id="PF08534">
    <property type="entry name" value="Redoxin"/>
    <property type="match status" value="1"/>
</dbReference>
<dbReference type="InterPro" id="IPR013740">
    <property type="entry name" value="Redoxin"/>
</dbReference>
<name>A0ABR3QAZ7_9TREE</name>
<evidence type="ECO:0000313" key="8">
    <source>
        <dbReference type="EMBL" id="KAL1411868.1"/>
    </source>
</evidence>
<evidence type="ECO:0000259" key="7">
    <source>
        <dbReference type="PROSITE" id="PS51352"/>
    </source>
</evidence>
<evidence type="ECO:0000256" key="6">
    <source>
        <dbReference type="RuleBase" id="RU366011"/>
    </source>
</evidence>
<organism evidence="8 9">
    <name type="scientific">Vanrija albida</name>
    <dbReference type="NCBI Taxonomy" id="181172"/>
    <lineage>
        <taxon>Eukaryota</taxon>
        <taxon>Fungi</taxon>
        <taxon>Dikarya</taxon>
        <taxon>Basidiomycota</taxon>
        <taxon>Agaricomycotina</taxon>
        <taxon>Tremellomycetes</taxon>
        <taxon>Trichosporonales</taxon>
        <taxon>Trichosporonaceae</taxon>
        <taxon>Vanrija</taxon>
    </lineage>
</organism>
<reference evidence="8 9" key="1">
    <citation type="submission" date="2023-08" db="EMBL/GenBank/DDBJ databases">
        <title>Annotated Genome Sequence of Vanrija albida AlHP1.</title>
        <authorList>
            <person name="Herzog R."/>
        </authorList>
    </citation>
    <scope>NUCLEOTIDE SEQUENCE [LARGE SCALE GENOMIC DNA]</scope>
    <source>
        <strain evidence="8 9">AlHP1</strain>
    </source>
</reference>
<keyword evidence="2 6" id="KW-0575">Peroxidase</keyword>
<feature type="domain" description="Thioredoxin" evidence="7">
    <location>
        <begin position="66"/>
        <end position="225"/>
    </location>
</feature>
<dbReference type="PANTHER" id="PTHR10430">
    <property type="entry name" value="PEROXIREDOXIN"/>
    <property type="match status" value="1"/>
</dbReference>
<dbReference type="PANTHER" id="PTHR10430:SF39">
    <property type="entry name" value="PEROXISOMAL MEMBRANE ASSOCIATED PROTEIN 20"/>
    <property type="match status" value="1"/>
</dbReference>
<keyword evidence="4 6" id="KW-0560">Oxidoreductase</keyword>
<evidence type="ECO:0000256" key="3">
    <source>
        <dbReference type="ARBA" id="ARBA00022862"/>
    </source>
</evidence>
<evidence type="ECO:0000256" key="1">
    <source>
        <dbReference type="ARBA" id="ARBA00010505"/>
    </source>
</evidence>
<evidence type="ECO:0000256" key="4">
    <source>
        <dbReference type="ARBA" id="ARBA00023002"/>
    </source>
</evidence>
<dbReference type="InterPro" id="IPR036249">
    <property type="entry name" value="Thioredoxin-like_sf"/>
</dbReference>
<keyword evidence="9" id="KW-1185">Reference proteome</keyword>
<comment type="caution">
    <text evidence="8">The sequence shown here is derived from an EMBL/GenBank/DDBJ whole genome shotgun (WGS) entry which is preliminary data.</text>
</comment>
<dbReference type="RefSeq" id="XP_069211812.1">
    <property type="nucleotide sequence ID" value="XM_069351426.1"/>
</dbReference>
<evidence type="ECO:0000256" key="2">
    <source>
        <dbReference type="ARBA" id="ARBA00022559"/>
    </source>
</evidence>
<dbReference type="CDD" id="cd03013">
    <property type="entry name" value="PRX5_like"/>
    <property type="match status" value="1"/>
</dbReference>
<keyword evidence="3 6" id="KW-0049">Antioxidant</keyword>
<dbReference type="Gene3D" id="3.40.30.10">
    <property type="entry name" value="Glutaredoxin"/>
    <property type="match status" value="1"/>
</dbReference>
<dbReference type="EMBL" id="JBBXJM010000002">
    <property type="protein sequence ID" value="KAL1411868.1"/>
    <property type="molecule type" value="Genomic_DNA"/>
</dbReference>
<comment type="similarity">
    <text evidence="1 6">Belongs to the peroxiredoxin family. Prx5 subfamily.</text>
</comment>
<dbReference type="SUPFAM" id="SSF52833">
    <property type="entry name" value="Thioredoxin-like"/>
    <property type="match status" value="1"/>
</dbReference>
<accession>A0ABR3QAZ7</accession>
<protein>
    <recommendedName>
        <fullName evidence="7">Thioredoxin domain-containing protein</fullName>
    </recommendedName>
</protein>
<comment type="function">
    <text evidence="6">Thiol-specific peroxidase that catalyzes the reduction of hydrogen peroxide and organic hydroperoxides to water and alcohols, respectively. Plays a role in cell protection against oxidative stress by detoxifying peroxides.</text>
</comment>
<sequence length="225" mass="23987">MSLAATTTRRLAFTSTRSLRTALSLRSAHTAATTAPRFIAPHRAHIQIPKMATPAASLATSAKPEIKAGDKVPSVGVRTKDFDTTVDFSTLKGKNIIVTVPGAFTATCHSQVPGYFELFEEFKGKGVNEIYVVSVNDLFVVNAWKKDLLEQSGLTEAEAPKFAGDDKAQLAEALGLVLDARGGLGSFRLKRSVIVVEDGKVVSVTVEPDSGKSTVTQADNLIKTI</sequence>
<evidence type="ECO:0000256" key="5">
    <source>
        <dbReference type="ARBA" id="ARBA00023284"/>
    </source>
</evidence>
<dbReference type="Proteomes" id="UP001565368">
    <property type="component" value="Unassembled WGS sequence"/>
</dbReference>
<evidence type="ECO:0000313" key="9">
    <source>
        <dbReference type="Proteomes" id="UP001565368"/>
    </source>
</evidence>
<gene>
    <name evidence="8" type="ORF">Q8F55_002847</name>
</gene>
<keyword evidence="5 6" id="KW-0676">Redox-active center</keyword>
<proteinExistence type="inferred from homology"/>
<dbReference type="InterPro" id="IPR037944">
    <property type="entry name" value="PRX5-like"/>
</dbReference>
<dbReference type="GeneID" id="95983890"/>